<accession>A0A2D0AK01</accession>
<feature type="region of interest" description="Disordered" evidence="1">
    <location>
        <begin position="96"/>
        <end position="122"/>
    </location>
</feature>
<dbReference type="Proteomes" id="UP000198157">
    <property type="component" value="Unassembled WGS sequence"/>
</dbReference>
<comment type="caution">
    <text evidence="2">The sequence shown here is derived from an EMBL/GenBank/DDBJ whole genome shotgun (WGS) entry which is preliminary data.</text>
</comment>
<feature type="compositionally biased region" description="Polar residues" evidence="1">
    <location>
        <begin position="108"/>
        <end position="120"/>
    </location>
</feature>
<gene>
    <name evidence="2" type="ORF">CEE60_07260</name>
</gene>
<dbReference type="NCBIfam" id="TIGR01725">
    <property type="entry name" value="phge_HK97_gp10"/>
    <property type="match status" value="1"/>
</dbReference>
<dbReference type="AlphaFoldDB" id="A0A2D0AK01"/>
<sequence>MADNIRFDVSGLDGVKAKMAQLKNEANAKGGRAALRKATAVLRAQAQSNARRLDDHETGEAIWKNIDLRWDGRAFKRDGQLAFRLGVLGGAREYGRTRENRRKRRTGQTYATDGSSSNPGGDTWYWRHGELGTAKVAARPFLRPVAEQAGQKAVDTFALEFNRALDRALAKQAKGAKK</sequence>
<evidence type="ECO:0000256" key="1">
    <source>
        <dbReference type="SAM" id="MobiDB-lite"/>
    </source>
</evidence>
<dbReference type="OrthoDB" id="5736381at2"/>
<evidence type="ECO:0000313" key="2">
    <source>
        <dbReference type="EMBL" id="OWQ54787.1"/>
    </source>
</evidence>
<dbReference type="EMBL" id="NIVS01000016">
    <property type="protein sequence ID" value="OWQ54787.1"/>
    <property type="molecule type" value="Genomic_DNA"/>
</dbReference>
<protein>
    <recommendedName>
        <fullName evidence="4">HK97 gp10 family phage protein</fullName>
    </recommendedName>
</protein>
<evidence type="ECO:0008006" key="4">
    <source>
        <dbReference type="Google" id="ProtNLM"/>
    </source>
</evidence>
<reference evidence="2 3" key="1">
    <citation type="submission" date="2017-06" db="EMBL/GenBank/DDBJ databases">
        <authorList>
            <person name="Kim H.J."/>
            <person name="Triplett B.A."/>
        </authorList>
    </citation>
    <scope>NUCLEOTIDE SEQUENCE [LARGE SCALE GENOMIC DNA]</scope>
    <source>
        <strain evidence="2 3">13146</strain>
    </source>
</reference>
<proteinExistence type="predicted"/>
<evidence type="ECO:0000313" key="3">
    <source>
        <dbReference type="Proteomes" id="UP000198157"/>
    </source>
</evidence>
<name>A0A2D0AK01_STEMA</name>
<dbReference type="InterPro" id="IPR010064">
    <property type="entry name" value="HK97-gp10_tail"/>
</dbReference>
<organism evidence="2 3">
    <name type="scientific">Stenotrophomonas maltophilia</name>
    <name type="common">Pseudomonas maltophilia</name>
    <name type="synonym">Xanthomonas maltophilia</name>
    <dbReference type="NCBI Taxonomy" id="40324"/>
    <lineage>
        <taxon>Bacteria</taxon>
        <taxon>Pseudomonadati</taxon>
        <taxon>Pseudomonadota</taxon>
        <taxon>Gammaproteobacteria</taxon>
        <taxon>Lysobacterales</taxon>
        <taxon>Lysobacteraceae</taxon>
        <taxon>Stenotrophomonas</taxon>
        <taxon>Stenotrophomonas maltophilia group</taxon>
    </lineage>
</organism>